<proteinExistence type="predicted"/>
<dbReference type="EMBL" id="SJPL01000001">
    <property type="protein sequence ID" value="TWT70982.1"/>
    <property type="molecule type" value="Genomic_DNA"/>
</dbReference>
<sequence length="38" mass="4074">MTSSGILVMLLSLGFVLALISYCLFRVLTLPSDDADTP</sequence>
<keyword evidence="1" id="KW-1133">Transmembrane helix</keyword>
<accession>A0A5C5YCD4</accession>
<evidence type="ECO:0000256" key="1">
    <source>
        <dbReference type="SAM" id="Phobius"/>
    </source>
</evidence>
<organism evidence="2 3">
    <name type="scientific">Crateriforma conspicua</name>
    <dbReference type="NCBI Taxonomy" id="2527996"/>
    <lineage>
        <taxon>Bacteria</taxon>
        <taxon>Pseudomonadati</taxon>
        <taxon>Planctomycetota</taxon>
        <taxon>Planctomycetia</taxon>
        <taxon>Planctomycetales</taxon>
        <taxon>Planctomycetaceae</taxon>
        <taxon>Crateriforma</taxon>
    </lineage>
</organism>
<keyword evidence="1" id="KW-0472">Membrane</keyword>
<evidence type="ECO:0000313" key="3">
    <source>
        <dbReference type="Proteomes" id="UP000317238"/>
    </source>
</evidence>
<keyword evidence="1" id="KW-0812">Transmembrane</keyword>
<name>A0A5C5YCD4_9PLAN</name>
<keyword evidence="3" id="KW-1185">Reference proteome</keyword>
<protein>
    <submittedName>
        <fullName evidence="2">Uncharacterized protein</fullName>
    </submittedName>
</protein>
<dbReference type="AlphaFoldDB" id="A0A5C5YCD4"/>
<reference evidence="2 3" key="1">
    <citation type="submission" date="2019-02" db="EMBL/GenBank/DDBJ databases">
        <title>Deep-cultivation of Planctomycetes and their phenomic and genomic characterization uncovers novel biology.</title>
        <authorList>
            <person name="Wiegand S."/>
            <person name="Jogler M."/>
            <person name="Boedeker C."/>
            <person name="Pinto D."/>
            <person name="Vollmers J."/>
            <person name="Rivas-Marin E."/>
            <person name="Kohn T."/>
            <person name="Peeters S.H."/>
            <person name="Heuer A."/>
            <person name="Rast P."/>
            <person name="Oberbeckmann S."/>
            <person name="Bunk B."/>
            <person name="Jeske O."/>
            <person name="Meyerdierks A."/>
            <person name="Storesund J.E."/>
            <person name="Kallscheuer N."/>
            <person name="Luecker S."/>
            <person name="Lage O.M."/>
            <person name="Pohl T."/>
            <person name="Merkel B.J."/>
            <person name="Hornburger P."/>
            <person name="Mueller R.-W."/>
            <person name="Bruemmer F."/>
            <person name="Labrenz M."/>
            <person name="Spormann A.M."/>
            <person name="Op Den Camp H."/>
            <person name="Overmann J."/>
            <person name="Amann R."/>
            <person name="Jetten M.S.M."/>
            <person name="Mascher T."/>
            <person name="Medema M.H."/>
            <person name="Devos D.P."/>
            <person name="Kaster A.-K."/>
            <person name="Ovreas L."/>
            <person name="Rohde M."/>
            <person name="Galperin M.Y."/>
            <person name="Jogler C."/>
        </authorList>
    </citation>
    <scope>NUCLEOTIDE SEQUENCE [LARGE SCALE GENOMIC DNA]</scope>
    <source>
        <strain evidence="2 3">Pan14r</strain>
    </source>
</reference>
<gene>
    <name evidence="2" type="ORF">Pan14r_32920</name>
</gene>
<feature type="transmembrane region" description="Helical" evidence="1">
    <location>
        <begin position="6"/>
        <end position="25"/>
    </location>
</feature>
<comment type="caution">
    <text evidence="2">The sequence shown here is derived from an EMBL/GenBank/DDBJ whole genome shotgun (WGS) entry which is preliminary data.</text>
</comment>
<evidence type="ECO:0000313" key="2">
    <source>
        <dbReference type="EMBL" id="TWT70982.1"/>
    </source>
</evidence>
<dbReference type="Proteomes" id="UP000317238">
    <property type="component" value="Unassembled WGS sequence"/>
</dbReference>